<evidence type="ECO:0000313" key="10">
    <source>
        <dbReference type="Proteomes" id="UP000503399"/>
    </source>
</evidence>
<dbReference type="SUPFAM" id="SSF101801">
    <property type="entry name" value="Surface presentation of antigens (SPOA)"/>
    <property type="match status" value="1"/>
</dbReference>
<evidence type="ECO:0000256" key="5">
    <source>
        <dbReference type="ARBA" id="ARBA00022779"/>
    </source>
</evidence>
<dbReference type="GO" id="GO:0006935">
    <property type="term" value="P:chemotaxis"/>
    <property type="evidence" value="ECO:0007669"/>
    <property type="project" value="UniProtKB-KW"/>
</dbReference>
<dbReference type="Proteomes" id="UP000503399">
    <property type="component" value="Chromosome"/>
</dbReference>
<dbReference type="GO" id="GO:0005886">
    <property type="term" value="C:plasma membrane"/>
    <property type="evidence" value="ECO:0007669"/>
    <property type="project" value="UniProtKB-SubCell"/>
</dbReference>
<keyword evidence="4" id="KW-0145">Chemotaxis</keyword>
<evidence type="ECO:0000256" key="4">
    <source>
        <dbReference type="ARBA" id="ARBA00022500"/>
    </source>
</evidence>
<dbReference type="Gene3D" id="2.30.330.10">
    <property type="entry name" value="SpoA-like"/>
    <property type="match status" value="1"/>
</dbReference>
<dbReference type="InterPro" id="IPR001172">
    <property type="entry name" value="FliN_T3SS_HrcQb"/>
</dbReference>
<dbReference type="KEGG" id="hfv:R50_0531"/>
<sequence length="158" mass="16153">MAKKAVRLTAEEVAALAGQGDPAPDPGGVEIRPVSFAELEEGPPRREEEAGPVAFLWDVPMTVEVELGAADLAVRDVLALGPGSVVELDRSYGEPLDIRINGRLVARGEVVIAGENFGVRITEILVSPAELAGTSSDGEPSAPGGEAPPAANPAPEAG</sequence>
<evidence type="ECO:0000256" key="3">
    <source>
        <dbReference type="ARBA" id="ARBA00022475"/>
    </source>
</evidence>
<dbReference type="InterPro" id="IPR051469">
    <property type="entry name" value="FliN/MopA/SpaO"/>
</dbReference>
<dbReference type="Pfam" id="PF01052">
    <property type="entry name" value="FliMN_C"/>
    <property type="match status" value="1"/>
</dbReference>
<organism evidence="9 10">
    <name type="scientific">Candidatus Hydrogenisulfobacillus filiaventi</name>
    <dbReference type="NCBI Taxonomy" id="2707344"/>
    <lineage>
        <taxon>Bacteria</taxon>
        <taxon>Bacillati</taxon>
        <taxon>Bacillota</taxon>
        <taxon>Clostridia</taxon>
        <taxon>Eubacteriales</taxon>
        <taxon>Clostridiales Family XVII. Incertae Sedis</taxon>
        <taxon>Candidatus Hydrogenisulfobacillus</taxon>
    </lineage>
</organism>
<feature type="region of interest" description="Disordered" evidence="7">
    <location>
        <begin position="131"/>
        <end position="158"/>
    </location>
</feature>
<keyword evidence="10" id="KW-1185">Reference proteome</keyword>
<dbReference type="InterPro" id="IPR036429">
    <property type="entry name" value="SpoA-like_sf"/>
</dbReference>
<evidence type="ECO:0000256" key="1">
    <source>
        <dbReference type="ARBA" id="ARBA00004413"/>
    </source>
</evidence>
<evidence type="ECO:0000259" key="8">
    <source>
        <dbReference type="Pfam" id="PF01052"/>
    </source>
</evidence>
<dbReference type="GO" id="GO:0003774">
    <property type="term" value="F:cytoskeletal motor activity"/>
    <property type="evidence" value="ECO:0007669"/>
    <property type="project" value="InterPro"/>
</dbReference>
<evidence type="ECO:0000256" key="6">
    <source>
        <dbReference type="ARBA" id="ARBA00023136"/>
    </source>
</evidence>
<evidence type="ECO:0000313" key="9">
    <source>
        <dbReference type="EMBL" id="CAB1128037.1"/>
    </source>
</evidence>
<dbReference type="InterPro" id="IPR001543">
    <property type="entry name" value="FliN-like_C"/>
</dbReference>
<evidence type="ECO:0000256" key="7">
    <source>
        <dbReference type="SAM" id="MobiDB-lite"/>
    </source>
</evidence>
<feature type="compositionally biased region" description="Low complexity" evidence="7">
    <location>
        <begin position="138"/>
        <end position="158"/>
    </location>
</feature>
<evidence type="ECO:0000256" key="2">
    <source>
        <dbReference type="ARBA" id="ARBA00009226"/>
    </source>
</evidence>
<name>A0A6F8ZE43_9FIRM</name>
<dbReference type="EMBL" id="LR778114">
    <property type="protein sequence ID" value="CAB1128037.1"/>
    <property type="molecule type" value="Genomic_DNA"/>
</dbReference>
<dbReference type="PRINTS" id="PR00956">
    <property type="entry name" value="FLGMOTORFLIN"/>
</dbReference>
<comment type="similarity">
    <text evidence="2">Belongs to the FliN/MopA/SpaO family.</text>
</comment>
<feature type="domain" description="Flagellar motor switch protein FliN-like C-terminal" evidence="8">
    <location>
        <begin position="56"/>
        <end position="125"/>
    </location>
</feature>
<keyword evidence="3" id="KW-1003">Cell membrane</keyword>
<dbReference type="GO" id="GO:0071973">
    <property type="term" value="P:bacterial-type flagellum-dependent cell motility"/>
    <property type="evidence" value="ECO:0007669"/>
    <property type="project" value="InterPro"/>
</dbReference>
<gene>
    <name evidence="9" type="ORF">R50_0531</name>
</gene>
<reference evidence="9 10" key="1">
    <citation type="submission" date="2020-02" db="EMBL/GenBank/DDBJ databases">
        <authorList>
            <person name="Hogendoorn C."/>
        </authorList>
    </citation>
    <scope>NUCLEOTIDE SEQUENCE [LARGE SCALE GENOMIC DNA]</scope>
    <source>
        <strain evidence="9">R501</strain>
    </source>
</reference>
<keyword evidence="6" id="KW-0472">Membrane</keyword>
<dbReference type="InterPro" id="IPR012826">
    <property type="entry name" value="FliN"/>
</dbReference>
<comment type="subcellular location">
    <subcellularLocation>
        <location evidence="1">Cell membrane</location>
        <topology evidence="1">Peripheral membrane protein</topology>
        <orientation evidence="1">Cytoplasmic side</orientation>
    </subcellularLocation>
</comment>
<dbReference type="PANTHER" id="PTHR43484">
    <property type="match status" value="1"/>
</dbReference>
<accession>A0A6F8ZE43</accession>
<dbReference type="PANTHER" id="PTHR43484:SF1">
    <property type="entry name" value="FLAGELLAR MOTOR SWITCH PROTEIN FLIN"/>
    <property type="match status" value="1"/>
</dbReference>
<protein>
    <submittedName>
        <fullName evidence="9">FliMN_C domain-containing protein</fullName>
    </submittedName>
</protein>
<dbReference type="NCBIfam" id="TIGR02480">
    <property type="entry name" value="fliN"/>
    <property type="match status" value="1"/>
</dbReference>
<proteinExistence type="inferred from homology"/>
<dbReference type="AlphaFoldDB" id="A0A6F8ZE43"/>
<dbReference type="GO" id="GO:0009425">
    <property type="term" value="C:bacterial-type flagellum basal body"/>
    <property type="evidence" value="ECO:0007669"/>
    <property type="project" value="InterPro"/>
</dbReference>
<keyword evidence="5" id="KW-0283">Flagellar rotation</keyword>